<proteinExistence type="predicted"/>
<organism evidence="3 4">
    <name type="scientific">Leifsonella bigeumensis</name>
    <dbReference type="NCBI Taxonomy" id="433643"/>
    <lineage>
        <taxon>Bacteria</taxon>
        <taxon>Bacillati</taxon>
        <taxon>Actinomycetota</taxon>
        <taxon>Actinomycetes</taxon>
        <taxon>Micrococcales</taxon>
        <taxon>Microbacteriaceae</taxon>
        <taxon>Leifsonella</taxon>
    </lineage>
</organism>
<evidence type="ECO:0000256" key="1">
    <source>
        <dbReference type="SAM" id="Coils"/>
    </source>
</evidence>
<dbReference type="Pfam" id="PF01551">
    <property type="entry name" value="Peptidase_M23"/>
    <property type="match status" value="1"/>
</dbReference>
<dbReference type="CDD" id="cd12797">
    <property type="entry name" value="M23_peptidase"/>
    <property type="match status" value="1"/>
</dbReference>
<evidence type="ECO:0000313" key="3">
    <source>
        <dbReference type="EMBL" id="GAA3727863.1"/>
    </source>
</evidence>
<keyword evidence="4" id="KW-1185">Reference proteome</keyword>
<dbReference type="Gene3D" id="2.70.70.10">
    <property type="entry name" value="Glucose Permease (Domain IIA)"/>
    <property type="match status" value="1"/>
</dbReference>
<dbReference type="InterPro" id="IPR011055">
    <property type="entry name" value="Dup_hybrid_motif"/>
</dbReference>
<accession>A0ABP7EZR8</accession>
<dbReference type="SUPFAM" id="SSF51261">
    <property type="entry name" value="Duplicated hybrid motif"/>
    <property type="match status" value="1"/>
</dbReference>
<dbReference type="PANTHER" id="PTHR21666:SF270">
    <property type="entry name" value="MUREIN HYDROLASE ACTIVATOR ENVC"/>
    <property type="match status" value="1"/>
</dbReference>
<dbReference type="Proteomes" id="UP001501004">
    <property type="component" value="Unassembled WGS sequence"/>
</dbReference>
<keyword evidence="1" id="KW-0175">Coiled coil</keyword>
<dbReference type="InterPro" id="IPR016047">
    <property type="entry name" value="M23ase_b-sheet_dom"/>
</dbReference>
<dbReference type="InterPro" id="IPR050570">
    <property type="entry name" value="Cell_wall_metabolism_enzyme"/>
</dbReference>
<reference evidence="4" key="1">
    <citation type="journal article" date="2019" name="Int. J. Syst. Evol. Microbiol.">
        <title>The Global Catalogue of Microorganisms (GCM) 10K type strain sequencing project: providing services to taxonomists for standard genome sequencing and annotation.</title>
        <authorList>
            <consortium name="The Broad Institute Genomics Platform"/>
            <consortium name="The Broad Institute Genome Sequencing Center for Infectious Disease"/>
            <person name="Wu L."/>
            <person name="Ma J."/>
        </authorList>
    </citation>
    <scope>NUCLEOTIDE SEQUENCE [LARGE SCALE GENOMIC DNA]</scope>
    <source>
        <strain evidence="4">JCM 16949</strain>
    </source>
</reference>
<evidence type="ECO:0000313" key="4">
    <source>
        <dbReference type="Proteomes" id="UP001501004"/>
    </source>
</evidence>
<dbReference type="RefSeq" id="WP_344752619.1">
    <property type="nucleotide sequence ID" value="NZ_BAABAE010000001.1"/>
</dbReference>
<feature type="coiled-coil region" evidence="1">
    <location>
        <begin position="199"/>
        <end position="265"/>
    </location>
</feature>
<name>A0ABP7EZR8_9MICO</name>
<dbReference type="PANTHER" id="PTHR21666">
    <property type="entry name" value="PEPTIDASE-RELATED"/>
    <property type="match status" value="1"/>
</dbReference>
<sequence length="420" mass="45352">MTQSQGGPARVRARGAGNSAGSRTLWWRNRLFVTLALLSMVFTGTVAAPSHDAAWAVDYPSWNDVLKARNDVKAKKVEIARLQALLKQLQDKVDATEAEAKRLGEVFQKAVEAFDAQDRKTQEYQRQADEAQEKAEEYKKRAGQMMARLARIGGDDLTATLFFNGDDASDVLSQVGMASKINEQSRGLHDKAVQQQNTAQSLTDQANVARKALDELRIAAEAAQLKAQKAAEAAAAAYSEQQANNSRLQAQLATLQSNRVHTEAEYVKGVKERWGAGGAVEISSQGWARPSAGHVTSPYGARVPPVSGVNPFHRGTDLGAACNSPIYAAHTGEVVYTGWYGTYGYFILLQHESNIRTGYAHIVSGGILVHVGQTVGVGQQIARVGATGAATGCHLHFEVRINNSAVDPQPFMRARGINLT</sequence>
<feature type="domain" description="M23ase beta-sheet core" evidence="2">
    <location>
        <begin position="312"/>
        <end position="408"/>
    </location>
</feature>
<evidence type="ECO:0000259" key="2">
    <source>
        <dbReference type="Pfam" id="PF01551"/>
    </source>
</evidence>
<comment type="caution">
    <text evidence="3">The sequence shown here is derived from an EMBL/GenBank/DDBJ whole genome shotgun (WGS) entry which is preliminary data.</text>
</comment>
<protein>
    <submittedName>
        <fullName evidence="3">M23 family metallopeptidase</fullName>
    </submittedName>
</protein>
<feature type="coiled-coil region" evidence="1">
    <location>
        <begin position="72"/>
        <end position="148"/>
    </location>
</feature>
<dbReference type="EMBL" id="BAABAE010000001">
    <property type="protein sequence ID" value="GAA3727863.1"/>
    <property type="molecule type" value="Genomic_DNA"/>
</dbReference>
<gene>
    <name evidence="3" type="ORF">GCM10022239_00860</name>
</gene>